<feature type="transmembrane region" description="Helical" evidence="1">
    <location>
        <begin position="105"/>
        <end position="130"/>
    </location>
</feature>
<dbReference type="RefSeq" id="WP_016096764.1">
    <property type="nucleotide sequence ID" value="NZ_KB976148.1"/>
</dbReference>
<keyword evidence="1" id="KW-0472">Membrane</keyword>
<keyword evidence="1" id="KW-1133">Transmembrane helix</keyword>
<sequence length="135" mass="15556">MNLLKQMLKSYTFLSLAIGLLLCYFRISGLDPQGLVFFVFGLDHILNNLIYAEPFRDMVFNNHIYAFRILTALIYGIFFDCLRYLMQKYLTPKYAVIFKYLKIGVLILVLISILVLLLIGILVNLSLPIIDVGLQ</sequence>
<comment type="caution">
    <text evidence="2">The sequence shown here is derived from an EMBL/GenBank/DDBJ whole genome shotgun (WGS) entry which is preliminary data.</text>
</comment>
<organism evidence="2 3">
    <name type="scientific">Bacillus cereus HuA3-9</name>
    <dbReference type="NCBI Taxonomy" id="1053205"/>
    <lineage>
        <taxon>Bacteria</taxon>
        <taxon>Bacillati</taxon>
        <taxon>Bacillota</taxon>
        <taxon>Bacilli</taxon>
        <taxon>Bacillales</taxon>
        <taxon>Bacillaceae</taxon>
        <taxon>Bacillus</taxon>
        <taxon>Bacillus cereus group</taxon>
    </lineage>
</organism>
<protein>
    <submittedName>
        <fullName evidence="2">Uncharacterized protein</fullName>
    </submittedName>
</protein>
<keyword evidence="1" id="KW-0812">Transmembrane</keyword>
<dbReference type="HOGENOM" id="CLU_1912797_0_0_9"/>
<dbReference type="Proteomes" id="UP000014003">
    <property type="component" value="Unassembled WGS sequence"/>
</dbReference>
<dbReference type="AlphaFoldDB" id="R8CMZ3"/>
<evidence type="ECO:0000313" key="3">
    <source>
        <dbReference type="Proteomes" id="UP000014003"/>
    </source>
</evidence>
<dbReference type="EMBL" id="AHDZ01000044">
    <property type="protein sequence ID" value="EOO12880.1"/>
    <property type="molecule type" value="Genomic_DNA"/>
</dbReference>
<proteinExistence type="predicted"/>
<feature type="transmembrane region" description="Helical" evidence="1">
    <location>
        <begin position="65"/>
        <end position="85"/>
    </location>
</feature>
<gene>
    <name evidence="2" type="ORF">IGA_04742</name>
</gene>
<reference evidence="2 3" key="1">
    <citation type="submission" date="2012-12" db="EMBL/GenBank/DDBJ databases">
        <title>The Genome Sequence of Bacillus cereus HuA3-9.</title>
        <authorList>
            <consortium name="The Broad Institute Genome Sequencing Platform"/>
            <consortium name="The Broad Institute Genome Sequencing Center for Infectious Disease"/>
            <person name="Feldgarden M."/>
            <person name="Van der Auwera G.A."/>
            <person name="Mahillon J."/>
            <person name="Duprez V."/>
            <person name="Timmery S."/>
            <person name="Mattelet C."/>
            <person name="Dierick K."/>
            <person name="Sun M."/>
            <person name="Yu Z."/>
            <person name="Zhu L."/>
            <person name="Hu X."/>
            <person name="Shank E.B."/>
            <person name="Swiecicka I."/>
            <person name="Hansen B.M."/>
            <person name="Andrup L."/>
            <person name="Walker B."/>
            <person name="Young S.K."/>
            <person name="Zeng Q."/>
            <person name="Gargeya S."/>
            <person name="Fitzgerald M."/>
            <person name="Haas B."/>
            <person name="Abouelleil A."/>
            <person name="Alvarado L."/>
            <person name="Arachchi H.M."/>
            <person name="Berlin A.M."/>
            <person name="Chapman S.B."/>
            <person name="Dewar J."/>
            <person name="Goldberg J."/>
            <person name="Griggs A."/>
            <person name="Gujja S."/>
            <person name="Hansen M."/>
            <person name="Howarth C."/>
            <person name="Imamovic A."/>
            <person name="Larimer J."/>
            <person name="McCowan C."/>
            <person name="Murphy C."/>
            <person name="Neiman D."/>
            <person name="Pearson M."/>
            <person name="Priest M."/>
            <person name="Roberts A."/>
            <person name="Saif S."/>
            <person name="Shea T."/>
            <person name="Sisk P."/>
            <person name="Sykes S."/>
            <person name="Wortman J."/>
            <person name="Nusbaum C."/>
            <person name="Birren B."/>
        </authorList>
    </citation>
    <scope>NUCLEOTIDE SEQUENCE [LARGE SCALE GENOMIC DNA]</scope>
    <source>
        <strain evidence="2 3">HuA3-9</strain>
    </source>
</reference>
<evidence type="ECO:0000313" key="2">
    <source>
        <dbReference type="EMBL" id="EOO12880.1"/>
    </source>
</evidence>
<evidence type="ECO:0000256" key="1">
    <source>
        <dbReference type="SAM" id="Phobius"/>
    </source>
</evidence>
<accession>R8CMZ3</accession>
<name>R8CMZ3_BACCE</name>